<dbReference type="AlphaFoldDB" id="A0A4S8QIU1"/>
<evidence type="ECO:0000313" key="1">
    <source>
        <dbReference type="EMBL" id="THV43691.1"/>
    </source>
</evidence>
<comment type="caution">
    <text evidence="1">The sequence shown here is derived from an EMBL/GenBank/DDBJ whole genome shotgun (WGS) entry which is preliminary data.</text>
</comment>
<reference evidence="1 2" key="1">
    <citation type="submission" date="2017-12" db="EMBL/GenBank/DDBJ databases">
        <title>Comparative genomics of Botrytis spp.</title>
        <authorList>
            <person name="Valero-Jimenez C.A."/>
            <person name="Tapia P."/>
            <person name="Veloso J."/>
            <person name="Silva-Moreno E."/>
            <person name="Staats M."/>
            <person name="Valdes J.H."/>
            <person name="Van Kan J.A.L."/>
        </authorList>
    </citation>
    <scope>NUCLEOTIDE SEQUENCE [LARGE SCALE GENOMIC DNA]</scope>
    <source>
        <strain evidence="1 2">MUCL435</strain>
    </source>
</reference>
<gene>
    <name evidence="1" type="ORF">BGAL_1092g00010</name>
</gene>
<dbReference type="Proteomes" id="UP000308671">
    <property type="component" value="Unassembled WGS sequence"/>
</dbReference>
<evidence type="ECO:0000313" key="2">
    <source>
        <dbReference type="Proteomes" id="UP000308671"/>
    </source>
</evidence>
<dbReference type="SUPFAM" id="SSF54001">
    <property type="entry name" value="Cysteine proteinases"/>
    <property type="match status" value="1"/>
</dbReference>
<evidence type="ECO:0008006" key="3">
    <source>
        <dbReference type="Google" id="ProtNLM"/>
    </source>
</evidence>
<sequence>MILPTTSSKRGKTAPLVLFLPAAIPAALSSRAFQSQQDRPSRTVSSGRHSSRAFQSRIPGCILIQSKALICVKAFGSHWTTQLAQITTPGGAKATVEVNLKVWDSFASGHTPTLDFQRWLSEVFMLGDDPKTVKCSVEIMNSMQQLNYDDCGIIALNNAIAIYNGQADTEMFSKECSRQERYRFYYMIVQHAKKAYKDRMVE</sequence>
<dbReference type="Gene3D" id="3.40.395.10">
    <property type="entry name" value="Adenoviral Proteinase, Chain A"/>
    <property type="match status" value="1"/>
</dbReference>
<dbReference type="OrthoDB" id="3560351at2759"/>
<proteinExistence type="predicted"/>
<protein>
    <recommendedName>
        <fullName evidence="3">Ubiquitin-like protease family profile domain-containing protein</fullName>
    </recommendedName>
</protein>
<keyword evidence="2" id="KW-1185">Reference proteome</keyword>
<organism evidence="1 2">
    <name type="scientific">Botrytis galanthina</name>
    <dbReference type="NCBI Taxonomy" id="278940"/>
    <lineage>
        <taxon>Eukaryota</taxon>
        <taxon>Fungi</taxon>
        <taxon>Dikarya</taxon>
        <taxon>Ascomycota</taxon>
        <taxon>Pezizomycotina</taxon>
        <taxon>Leotiomycetes</taxon>
        <taxon>Helotiales</taxon>
        <taxon>Sclerotiniaceae</taxon>
        <taxon>Botrytis</taxon>
    </lineage>
</organism>
<dbReference type="EMBL" id="PQXL01001087">
    <property type="protein sequence ID" value="THV43691.1"/>
    <property type="molecule type" value="Genomic_DNA"/>
</dbReference>
<dbReference type="InterPro" id="IPR038765">
    <property type="entry name" value="Papain-like_cys_pep_sf"/>
</dbReference>
<accession>A0A4S8QIU1</accession>
<name>A0A4S8QIU1_9HELO</name>